<evidence type="ECO:0000313" key="2">
    <source>
        <dbReference type="Proteomes" id="UP001172082"/>
    </source>
</evidence>
<keyword evidence="2" id="KW-1185">Reference proteome</keyword>
<dbReference type="Gene3D" id="3.40.50.2000">
    <property type="entry name" value="Glycogen Phosphorylase B"/>
    <property type="match status" value="1"/>
</dbReference>
<dbReference type="RefSeq" id="WP_346754666.1">
    <property type="nucleotide sequence ID" value="NZ_JAUJEA010000012.1"/>
</dbReference>
<sequence>MKKTKLVLASVLKPVDDTRMFEKFGVSSDQTNKYEINIIGFSSKNIPANENISFHPIFNFKRLSLKRLLAPWKYYILLFKLKPELIIVNTHELLIVSVLYKILFGVKLLYDVQENYWSNIVYTNTYVWPLKYLVAAKVRFVEWISSPFINTFFLAEKIYEREIPFLGKRYVTIQNKCRVLHDLQRTRAADNKIRLVYTGTISEHYGIFNAIRLTKILHQLDSRIELHIIGYCAKSSVLRQIKARLRDIDYIELSGGDHLVPHSDILQAVLNADFGLVPYEPNISTKNRFPTKIFEYLAYKLPMIIHHNPAWVDYGKQYNACISIDYHHIYGQEVFQKMLQTEFYQAVSPNDIHWESEEKKLLDTLENLI</sequence>
<dbReference type="EMBL" id="JAUJEA010000012">
    <property type="protein sequence ID" value="MDN5204642.1"/>
    <property type="molecule type" value="Genomic_DNA"/>
</dbReference>
<name>A0ABT8KV32_9BACT</name>
<dbReference type="SUPFAM" id="SSF53756">
    <property type="entry name" value="UDP-Glycosyltransferase/glycogen phosphorylase"/>
    <property type="match status" value="1"/>
</dbReference>
<proteinExistence type="predicted"/>
<protein>
    <submittedName>
        <fullName evidence="1">Glycosyltransferase</fullName>
    </submittedName>
</protein>
<reference evidence="1" key="1">
    <citation type="submission" date="2023-06" db="EMBL/GenBank/DDBJ databases">
        <title>Genomic of Parafulvivirga corallium.</title>
        <authorList>
            <person name="Wang G."/>
        </authorList>
    </citation>
    <scope>NUCLEOTIDE SEQUENCE</scope>
    <source>
        <strain evidence="1">BMA10</strain>
    </source>
</reference>
<dbReference type="Proteomes" id="UP001172082">
    <property type="component" value="Unassembled WGS sequence"/>
</dbReference>
<gene>
    <name evidence="1" type="ORF">QQ008_24840</name>
</gene>
<comment type="caution">
    <text evidence="1">The sequence shown here is derived from an EMBL/GenBank/DDBJ whole genome shotgun (WGS) entry which is preliminary data.</text>
</comment>
<accession>A0ABT8KV32</accession>
<evidence type="ECO:0000313" key="1">
    <source>
        <dbReference type="EMBL" id="MDN5204642.1"/>
    </source>
</evidence>
<organism evidence="1 2">
    <name type="scientific">Splendidivirga corallicola</name>
    <dbReference type="NCBI Taxonomy" id="3051826"/>
    <lineage>
        <taxon>Bacteria</taxon>
        <taxon>Pseudomonadati</taxon>
        <taxon>Bacteroidota</taxon>
        <taxon>Cytophagia</taxon>
        <taxon>Cytophagales</taxon>
        <taxon>Splendidivirgaceae</taxon>
        <taxon>Splendidivirga</taxon>
    </lineage>
</organism>